<dbReference type="SMART" id="SM01038">
    <property type="entry name" value="Bgal_small_N"/>
    <property type="match status" value="1"/>
</dbReference>
<evidence type="ECO:0000313" key="11">
    <source>
        <dbReference type="Proteomes" id="UP000727993"/>
    </source>
</evidence>
<dbReference type="Gene3D" id="2.60.40.10">
    <property type="entry name" value="Immunoglobulins"/>
    <property type="match status" value="1"/>
</dbReference>
<dbReference type="InterPro" id="IPR014718">
    <property type="entry name" value="GH-type_carb-bd"/>
</dbReference>
<dbReference type="PANTHER" id="PTHR46323">
    <property type="entry name" value="BETA-GALACTOSIDASE"/>
    <property type="match status" value="1"/>
</dbReference>
<comment type="caution">
    <text evidence="10">The sequence shown here is derived from an EMBL/GenBank/DDBJ whole genome shotgun (WGS) entry which is preliminary data.</text>
</comment>
<dbReference type="Pfam" id="PF02837">
    <property type="entry name" value="Glyco_hydro_2_N"/>
    <property type="match status" value="1"/>
</dbReference>
<accession>A0A936N9X8</accession>
<dbReference type="SUPFAM" id="SSF49303">
    <property type="entry name" value="beta-Galactosidase/glucuronidase domain"/>
    <property type="match status" value="1"/>
</dbReference>
<comment type="catalytic activity">
    <reaction evidence="1">
        <text>Hydrolysis of terminal non-reducing beta-D-galactose residues in beta-D-galactosides.</text>
        <dbReference type="EC" id="3.2.1.23"/>
    </reaction>
</comment>
<dbReference type="InterPro" id="IPR017853">
    <property type="entry name" value="GH"/>
</dbReference>
<evidence type="ECO:0000256" key="3">
    <source>
        <dbReference type="ARBA" id="ARBA00012756"/>
    </source>
</evidence>
<dbReference type="InterPro" id="IPR004199">
    <property type="entry name" value="B-gal_small/dom_5"/>
</dbReference>
<protein>
    <recommendedName>
        <fullName evidence="4">Beta-galactosidase</fullName>
        <ecNumber evidence="3">3.2.1.23</ecNumber>
    </recommendedName>
    <alternativeName>
        <fullName evidence="7">Lactase</fullName>
    </alternativeName>
</protein>
<dbReference type="InterPro" id="IPR011013">
    <property type="entry name" value="Gal_mutarotase_sf_dom"/>
</dbReference>
<dbReference type="GO" id="GO:0009341">
    <property type="term" value="C:beta-galactosidase complex"/>
    <property type="evidence" value="ECO:0007669"/>
    <property type="project" value="InterPro"/>
</dbReference>
<dbReference type="InterPro" id="IPR050347">
    <property type="entry name" value="Bact_Beta-galactosidase"/>
</dbReference>
<feature type="region of interest" description="Disordered" evidence="8">
    <location>
        <begin position="1"/>
        <end position="45"/>
    </location>
</feature>
<evidence type="ECO:0000256" key="1">
    <source>
        <dbReference type="ARBA" id="ARBA00001412"/>
    </source>
</evidence>
<dbReference type="EC" id="3.2.1.23" evidence="3"/>
<feature type="compositionally biased region" description="Basic and acidic residues" evidence="8">
    <location>
        <begin position="8"/>
        <end position="31"/>
    </location>
</feature>
<dbReference type="Gene3D" id="2.70.98.10">
    <property type="match status" value="1"/>
</dbReference>
<evidence type="ECO:0000256" key="7">
    <source>
        <dbReference type="ARBA" id="ARBA00032230"/>
    </source>
</evidence>
<dbReference type="AlphaFoldDB" id="A0A936N9X8"/>
<sequence>MSAAPAESPDRPLFDPGDRFWEDPSLTERNRLRPRAPLASHDDVEAARTAPKLWQAAGLDTAEPGARFARSLDGEWGFAHFGRPEDVPTSALTRTAAAEGDDGAEVAAPIEVPGAWTLQGWDAPIYTNVQMPFSGDAPRVPADNPTGVYQRTIEVPADWAGRDVVLSLGGAESLAVVYVDGAFVGLATDSRLGSEFDLTPFVTPGQAYTLAIVVIRWSAATWIEDQDQWWHGGIQGSVVLWSRPAVHLADVGLVPGLAPDGTTGTLNVDIAVGGDLTGGRVEAATGELGAGDGVAGDGVAGDGVAGDGGVGHRAGPGDPQATAYAPAPRWWVGVSAEDLDGSTLLDSDPVEITAFDDANALARILATETWLGQVVRTRLEVPGIEAWSDERPTRYRVLVRLWRTAPDAGPPRGERHGADSELVEVAAVLTGFRSVEIGDRELRINGAVPLIRGVNRHEHSPTRGRYVDPETTWFELCLAKRLNVNAVRTAHAPAAPWFYDMCDELGLYVVDETNVESHGRQVSLTTGPLFTGAIIQRGLRMAQRDRNHPSVIVWSLGNEAGEGTAHHALAGALRFFDPSRPLSYEGPIMFDLDAENSVSDLVAPMYRSVEEITAWAKSRKEQGRPDRGRPLILCEYSHAMGNSNGGLDDYWRAFRTHHGLQGGFIWEWRDHGLVRPNEGSSETIGQAAVTGQSAGDGETRWGYGGDFGEQRHDGNFVFDGLLGPDLVPHPACVELAHLHRSLHLEDVDARSGRIRLYNERSFADSSDVVGTWELLADGVVVADGAWDVPTVAPGGEAEVTVSVPTDLSEWSDQELALTVDIALAAATPFADEGHVVARHQFPIPSETALRRRDVATPRPGEVVSGRSVDRWSIGDGAWNLEIDRHLGVVGLSRNGDALLRDRPGHSLWRAPVDNDGLKAAWMAGFGHQDRWRQVGLDSVDGPQTRRLDRVTVRRREGGVAAVLSGALVPRPTTSQPTSAQPDASLVECPVTERWWLRDDGTISVDVTWRLPAELADPPRIGLVLALDPAFDELESYGLGPHECPPDRVEGAVLGRYRRLASEEHSPYVVPQCFGQRSGTRWLSAAAPERGALVISAEQPFVHTAHRYSDGQLTRALHADELKPEDAVFVHLDAAHRGVGTASCGPDAAARHLIRAGRHQLSLTLSWVEPGAERSDGSGQ</sequence>
<evidence type="ECO:0000256" key="6">
    <source>
        <dbReference type="ARBA" id="ARBA00023295"/>
    </source>
</evidence>
<proteinExistence type="inferred from homology"/>
<evidence type="ECO:0000313" key="10">
    <source>
        <dbReference type="EMBL" id="MBK9295613.1"/>
    </source>
</evidence>
<keyword evidence="5" id="KW-0378">Hydrolase</keyword>
<evidence type="ECO:0000256" key="2">
    <source>
        <dbReference type="ARBA" id="ARBA00007401"/>
    </source>
</evidence>
<dbReference type="GO" id="GO:0004565">
    <property type="term" value="F:beta-galactosidase activity"/>
    <property type="evidence" value="ECO:0007669"/>
    <property type="project" value="UniProtKB-EC"/>
</dbReference>
<dbReference type="PROSITE" id="PS00608">
    <property type="entry name" value="GLYCOSYL_HYDROL_F2_2"/>
    <property type="match status" value="1"/>
</dbReference>
<dbReference type="InterPro" id="IPR008979">
    <property type="entry name" value="Galactose-bd-like_sf"/>
</dbReference>
<dbReference type="Proteomes" id="UP000727993">
    <property type="component" value="Unassembled WGS sequence"/>
</dbReference>
<dbReference type="InterPro" id="IPR023232">
    <property type="entry name" value="Glyco_hydro_2_AS"/>
</dbReference>
<dbReference type="InterPro" id="IPR013783">
    <property type="entry name" value="Ig-like_fold"/>
</dbReference>
<dbReference type="Pfam" id="PF16353">
    <property type="entry name" value="LacZ_4"/>
    <property type="match status" value="1"/>
</dbReference>
<dbReference type="PANTHER" id="PTHR46323:SF2">
    <property type="entry name" value="BETA-GALACTOSIDASE"/>
    <property type="match status" value="1"/>
</dbReference>
<dbReference type="SUPFAM" id="SSF74650">
    <property type="entry name" value="Galactose mutarotase-like"/>
    <property type="match status" value="1"/>
</dbReference>
<dbReference type="InterPro" id="IPR006103">
    <property type="entry name" value="Glyco_hydro_2_cat"/>
</dbReference>
<gene>
    <name evidence="10" type="ORF">IPN02_01805</name>
</gene>
<dbReference type="SUPFAM" id="SSF49785">
    <property type="entry name" value="Galactose-binding domain-like"/>
    <property type="match status" value="1"/>
</dbReference>
<dbReference type="Pfam" id="PF02929">
    <property type="entry name" value="Bgal_small_N"/>
    <property type="match status" value="1"/>
</dbReference>
<dbReference type="InterPro" id="IPR006101">
    <property type="entry name" value="Glyco_hydro_2"/>
</dbReference>
<dbReference type="GO" id="GO:0030246">
    <property type="term" value="F:carbohydrate binding"/>
    <property type="evidence" value="ECO:0007669"/>
    <property type="project" value="InterPro"/>
</dbReference>
<comment type="similarity">
    <text evidence="2">Belongs to the glycosyl hydrolase 2 family.</text>
</comment>
<name>A0A936N9X8_9ACTN</name>
<reference evidence="10 11" key="1">
    <citation type="submission" date="2020-10" db="EMBL/GenBank/DDBJ databases">
        <title>Connecting structure to function with the recovery of over 1000 high-quality activated sludge metagenome-assembled genomes encoding full-length rRNA genes using long-read sequencing.</title>
        <authorList>
            <person name="Singleton C.M."/>
            <person name="Petriglieri F."/>
            <person name="Kristensen J.M."/>
            <person name="Kirkegaard R.H."/>
            <person name="Michaelsen T.Y."/>
            <person name="Andersen M.H."/>
            <person name="Karst S.M."/>
            <person name="Dueholm M.S."/>
            <person name="Nielsen P.H."/>
            <person name="Albertsen M."/>
        </authorList>
    </citation>
    <scope>NUCLEOTIDE SEQUENCE [LARGE SCALE GENOMIC DNA]</scope>
    <source>
        <strain evidence="10">Lyne_18-Q3-R50-59_MAXAC.006</strain>
    </source>
</reference>
<dbReference type="InterPro" id="IPR036156">
    <property type="entry name" value="Beta-gal/glucu_dom_sf"/>
</dbReference>
<dbReference type="EMBL" id="JADJZA010000001">
    <property type="protein sequence ID" value="MBK9295613.1"/>
    <property type="molecule type" value="Genomic_DNA"/>
</dbReference>
<organism evidence="10 11">
    <name type="scientific">Candidatus Neomicrothrix subdominans</name>
    <dbReference type="NCBI Taxonomy" id="2954438"/>
    <lineage>
        <taxon>Bacteria</taxon>
        <taxon>Bacillati</taxon>
        <taxon>Actinomycetota</taxon>
        <taxon>Acidimicrobiia</taxon>
        <taxon>Acidimicrobiales</taxon>
        <taxon>Microthrixaceae</taxon>
        <taxon>Candidatus Neomicrothrix</taxon>
    </lineage>
</organism>
<evidence type="ECO:0000256" key="5">
    <source>
        <dbReference type="ARBA" id="ARBA00022801"/>
    </source>
</evidence>
<evidence type="ECO:0000256" key="8">
    <source>
        <dbReference type="SAM" id="MobiDB-lite"/>
    </source>
</evidence>
<feature type="domain" description="Beta galactosidase small chain/" evidence="9">
    <location>
        <begin position="872"/>
        <end position="1165"/>
    </location>
</feature>
<evidence type="ECO:0000256" key="4">
    <source>
        <dbReference type="ARBA" id="ARBA00013303"/>
    </source>
</evidence>
<dbReference type="SUPFAM" id="SSF51445">
    <property type="entry name" value="(Trans)glycosidases"/>
    <property type="match status" value="1"/>
</dbReference>
<dbReference type="Gene3D" id="3.20.20.80">
    <property type="entry name" value="Glycosidases"/>
    <property type="match status" value="1"/>
</dbReference>
<dbReference type="InterPro" id="IPR006104">
    <property type="entry name" value="Glyco_hydro_2_N"/>
</dbReference>
<dbReference type="Pfam" id="PF02836">
    <property type="entry name" value="Glyco_hydro_2_C"/>
    <property type="match status" value="1"/>
</dbReference>
<dbReference type="Gene3D" id="2.60.120.260">
    <property type="entry name" value="Galactose-binding domain-like"/>
    <property type="match status" value="1"/>
</dbReference>
<dbReference type="InterPro" id="IPR032312">
    <property type="entry name" value="LacZ_4"/>
</dbReference>
<dbReference type="PRINTS" id="PR00132">
    <property type="entry name" value="GLHYDRLASE2"/>
</dbReference>
<evidence type="ECO:0000259" key="9">
    <source>
        <dbReference type="SMART" id="SM01038"/>
    </source>
</evidence>
<dbReference type="GO" id="GO:0005990">
    <property type="term" value="P:lactose catabolic process"/>
    <property type="evidence" value="ECO:0007669"/>
    <property type="project" value="TreeGrafter"/>
</dbReference>
<keyword evidence="6" id="KW-0326">Glycosidase</keyword>